<protein>
    <submittedName>
        <fullName evidence="2">Uncharacterized protein</fullName>
    </submittedName>
</protein>
<evidence type="ECO:0000313" key="3">
    <source>
        <dbReference type="Proteomes" id="UP001530315"/>
    </source>
</evidence>
<organism evidence="2 3">
    <name type="scientific">Stephanodiscus triporus</name>
    <dbReference type="NCBI Taxonomy" id="2934178"/>
    <lineage>
        <taxon>Eukaryota</taxon>
        <taxon>Sar</taxon>
        <taxon>Stramenopiles</taxon>
        <taxon>Ochrophyta</taxon>
        <taxon>Bacillariophyta</taxon>
        <taxon>Coscinodiscophyceae</taxon>
        <taxon>Thalassiosirophycidae</taxon>
        <taxon>Stephanodiscales</taxon>
        <taxon>Stephanodiscaceae</taxon>
        <taxon>Stephanodiscus</taxon>
    </lineage>
</organism>
<dbReference type="Proteomes" id="UP001530315">
    <property type="component" value="Unassembled WGS sequence"/>
</dbReference>
<gene>
    <name evidence="2" type="ORF">ACHAW5_007526</name>
</gene>
<dbReference type="AlphaFoldDB" id="A0ABD3N6F8"/>
<feature type="region of interest" description="Disordered" evidence="1">
    <location>
        <begin position="1"/>
        <end position="36"/>
    </location>
</feature>
<feature type="compositionally biased region" description="Basic and acidic residues" evidence="1">
    <location>
        <begin position="1"/>
        <end position="18"/>
    </location>
</feature>
<accession>A0ABD3N6F8</accession>
<comment type="caution">
    <text evidence="2">The sequence shown here is derived from an EMBL/GenBank/DDBJ whole genome shotgun (WGS) entry which is preliminary data.</text>
</comment>
<evidence type="ECO:0000313" key="2">
    <source>
        <dbReference type="EMBL" id="KAL3771224.1"/>
    </source>
</evidence>
<proteinExistence type="predicted"/>
<name>A0ABD3N6F8_9STRA</name>
<sequence>MMDDTKADVKSEEKKSEKTQQTLDADPLVTPEDADVKREHDETIFPQQLMDMVEKETNEGTTVNGERVLEWLPAGDSFVIRDKKSLEYKSGTMVFTHVNFVRGEKKRCLVMRSVAKKTPAMKGFPFGLAGRMPASVNAPQEFGLNYPQHGMDLMGGAFSTTNGYGLGDSSSLAMNYRFPQLGQLGITSADVFEAGLRLQKMERERRRQLMIMSMMTNGLGSSSASMFNPPPNMGMNNNFGISNFGYMSDMHLASELMKRNPNMR</sequence>
<keyword evidence="3" id="KW-1185">Reference proteome</keyword>
<evidence type="ECO:0000256" key="1">
    <source>
        <dbReference type="SAM" id="MobiDB-lite"/>
    </source>
</evidence>
<dbReference type="EMBL" id="JALLAZ020001609">
    <property type="protein sequence ID" value="KAL3771224.1"/>
    <property type="molecule type" value="Genomic_DNA"/>
</dbReference>
<reference evidence="2 3" key="1">
    <citation type="submission" date="2024-10" db="EMBL/GenBank/DDBJ databases">
        <title>Updated reference genomes for cyclostephanoid diatoms.</title>
        <authorList>
            <person name="Roberts W.R."/>
            <person name="Alverson A.J."/>
        </authorList>
    </citation>
    <scope>NUCLEOTIDE SEQUENCE [LARGE SCALE GENOMIC DNA]</scope>
    <source>
        <strain evidence="2 3">AJA276-08</strain>
    </source>
</reference>